<evidence type="ECO:0000313" key="3">
    <source>
        <dbReference type="Proteomes" id="UP001264335"/>
    </source>
</evidence>
<dbReference type="RefSeq" id="WP_172702548.1">
    <property type="nucleotide sequence ID" value="NZ_CAKOCJ010000011.1"/>
</dbReference>
<evidence type="ECO:0008006" key="4">
    <source>
        <dbReference type="Google" id="ProtNLM"/>
    </source>
</evidence>
<protein>
    <recommendedName>
        <fullName evidence="4">DUF2798 domain-containing protein</fullName>
    </recommendedName>
</protein>
<dbReference type="Proteomes" id="UP001264335">
    <property type="component" value="Unassembled WGS sequence"/>
</dbReference>
<proteinExistence type="predicted"/>
<comment type="caution">
    <text evidence="2">The sequence shown here is derived from an EMBL/GenBank/DDBJ whole genome shotgun (WGS) entry which is preliminary data.</text>
</comment>
<keyword evidence="1" id="KW-1133">Transmembrane helix</keyword>
<organism evidence="2 3">
    <name type="scientific">Enterococcus avium</name>
    <name type="common">Streptococcus avium</name>
    <dbReference type="NCBI Taxonomy" id="33945"/>
    <lineage>
        <taxon>Bacteria</taxon>
        <taxon>Bacillati</taxon>
        <taxon>Bacillota</taxon>
        <taxon>Bacilli</taxon>
        <taxon>Lactobacillales</taxon>
        <taxon>Enterococcaceae</taxon>
        <taxon>Enterococcus</taxon>
    </lineage>
</organism>
<dbReference type="EMBL" id="JARPWY010000058">
    <property type="protein sequence ID" value="MDT2515928.1"/>
    <property type="molecule type" value="Genomic_DNA"/>
</dbReference>
<feature type="transmembrane region" description="Helical" evidence="1">
    <location>
        <begin position="131"/>
        <end position="150"/>
    </location>
</feature>
<feature type="transmembrane region" description="Helical" evidence="1">
    <location>
        <begin position="12"/>
        <end position="33"/>
    </location>
</feature>
<keyword evidence="1" id="KW-0812">Transmembrane</keyword>
<name>A0ABD5FBU5_ENTAV</name>
<feature type="transmembrane region" description="Helical" evidence="1">
    <location>
        <begin position="45"/>
        <end position="67"/>
    </location>
</feature>
<keyword evidence="1" id="KW-0472">Membrane</keyword>
<reference evidence="2 3" key="1">
    <citation type="submission" date="2023-03" db="EMBL/GenBank/DDBJ databases">
        <authorList>
            <person name="Shen W."/>
            <person name="Cai J."/>
        </authorList>
    </citation>
    <scope>NUCLEOTIDE SEQUENCE [LARGE SCALE GENOMIC DNA]</scope>
    <source>
        <strain evidence="2 3">Y2</strain>
    </source>
</reference>
<evidence type="ECO:0000256" key="1">
    <source>
        <dbReference type="SAM" id="Phobius"/>
    </source>
</evidence>
<sequence>MDFYMKLPRNKLEFALFLLILSILSVNIIAPLITCFEMGFSLETWSRTFEVMPFIWVVVVALVLITHQPASKVTNLLIGKEDSFNAHMIVNCLVNVVMMSIVLTIVASWIGMREISWTPVEQFFYKWPRNFSISFLIELCIAQPIARFIIYKKHVFEKEK</sequence>
<dbReference type="AlphaFoldDB" id="A0ABD5FBU5"/>
<evidence type="ECO:0000313" key="2">
    <source>
        <dbReference type="EMBL" id="MDT2515928.1"/>
    </source>
</evidence>
<gene>
    <name evidence="2" type="ORF">P7D79_17015</name>
</gene>
<accession>A0ABD5FBU5</accession>
<feature type="transmembrane region" description="Helical" evidence="1">
    <location>
        <begin position="88"/>
        <end position="111"/>
    </location>
</feature>